<dbReference type="Pfam" id="PF01966">
    <property type="entry name" value="HD"/>
    <property type="match status" value="1"/>
</dbReference>
<dbReference type="InterPro" id="IPR003607">
    <property type="entry name" value="HD/PDEase_dom"/>
</dbReference>
<name>A0A378QVG8_9GAMM</name>
<dbReference type="NCBIfam" id="TIGR01353">
    <property type="entry name" value="dGTP_triPase"/>
    <property type="match status" value="1"/>
</dbReference>
<sequence>MITPNQKWQSLLCADRLWIENGEICEMRGEHSPIRSQFHTDYDRVVFSSSFRKLGRKTQVHPLAKSDHTHNRLTHSVEVASVGRSLGNSVGVSLAEKGLLPGNISLQDIGTLVQVACLAHDLGNPPFGHTGEDALREWFFKNSHYLQGLSDKERADLTTYEGNAHSLRIVANLEMYQNAGGMRLTCASLGTLLKYPWGSFDIKSPKSNLTFTGRKCP</sequence>
<accession>A0A378QVG8</accession>
<evidence type="ECO:0000313" key="4">
    <source>
        <dbReference type="Proteomes" id="UP000254618"/>
    </source>
</evidence>
<dbReference type="RefSeq" id="WP_211278867.1">
    <property type="nucleotide sequence ID" value="NZ_MXAP01000084.1"/>
</dbReference>
<dbReference type="PANTHER" id="PTHR11373:SF40">
    <property type="entry name" value="DEOXYGUANOSINETRIPHOSPHATE TRIPHOSPHOHYDROLASE-LIKE PROTEIN 2"/>
    <property type="match status" value="1"/>
</dbReference>
<dbReference type="SMART" id="SM00471">
    <property type="entry name" value="HDc"/>
    <property type="match status" value="1"/>
</dbReference>
<dbReference type="PROSITE" id="PS51831">
    <property type="entry name" value="HD"/>
    <property type="match status" value="1"/>
</dbReference>
<proteinExistence type="predicted"/>
<gene>
    <name evidence="3" type="primary">dgt_1</name>
    <name evidence="3" type="ORF">NCTC11012_02652</name>
</gene>
<evidence type="ECO:0000256" key="1">
    <source>
        <dbReference type="ARBA" id="ARBA00022801"/>
    </source>
</evidence>
<evidence type="ECO:0000313" key="3">
    <source>
        <dbReference type="EMBL" id="STZ04380.1"/>
    </source>
</evidence>
<organism evidence="3 4">
    <name type="scientific">Moraxella equi</name>
    <dbReference type="NCBI Taxonomy" id="60442"/>
    <lineage>
        <taxon>Bacteria</taxon>
        <taxon>Pseudomonadati</taxon>
        <taxon>Pseudomonadota</taxon>
        <taxon>Gammaproteobacteria</taxon>
        <taxon>Moraxellales</taxon>
        <taxon>Moraxellaceae</taxon>
        <taxon>Moraxella</taxon>
    </lineage>
</organism>
<protein>
    <submittedName>
        <fullName evidence="3">Deoxyguanosinetriphosphate triphosphohydrolase</fullName>
        <ecNumber evidence="3">3.1.5.1</ecNumber>
    </submittedName>
</protein>
<keyword evidence="1 3" id="KW-0378">Hydrolase</keyword>
<dbReference type="InterPro" id="IPR006674">
    <property type="entry name" value="HD_domain"/>
</dbReference>
<dbReference type="EMBL" id="UGQF01000001">
    <property type="protein sequence ID" value="STZ04380.1"/>
    <property type="molecule type" value="Genomic_DNA"/>
</dbReference>
<dbReference type="SUPFAM" id="SSF109604">
    <property type="entry name" value="HD-domain/PDEase-like"/>
    <property type="match status" value="1"/>
</dbReference>
<dbReference type="InterPro" id="IPR006261">
    <property type="entry name" value="dGTPase"/>
</dbReference>
<dbReference type="AlphaFoldDB" id="A0A378QVG8"/>
<dbReference type="GO" id="GO:0008832">
    <property type="term" value="F:dGTPase activity"/>
    <property type="evidence" value="ECO:0007669"/>
    <property type="project" value="UniProtKB-EC"/>
</dbReference>
<dbReference type="PANTHER" id="PTHR11373">
    <property type="entry name" value="DEOXYNUCLEOSIDE TRIPHOSPHATE TRIPHOSPHOHYDROLASE"/>
    <property type="match status" value="1"/>
</dbReference>
<reference evidence="3 4" key="1">
    <citation type="submission" date="2018-06" db="EMBL/GenBank/DDBJ databases">
        <authorList>
            <consortium name="Pathogen Informatics"/>
            <person name="Doyle S."/>
        </authorList>
    </citation>
    <scope>NUCLEOTIDE SEQUENCE [LARGE SCALE GENOMIC DNA]</scope>
    <source>
        <strain evidence="3 4">NCTC11012</strain>
    </source>
</reference>
<dbReference type="EC" id="3.1.5.1" evidence="3"/>
<dbReference type="Proteomes" id="UP000254618">
    <property type="component" value="Unassembled WGS sequence"/>
</dbReference>
<feature type="domain" description="HD" evidence="2">
    <location>
        <begin position="72"/>
        <end position="198"/>
    </location>
</feature>
<evidence type="ECO:0000259" key="2">
    <source>
        <dbReference type="PROSITE" id="PS51831"/>
    </source>
</evidence>
<dbReference type="CDD" id="cd00077">
    <property type="entry name" value="HDc"/>
    <property type="match status" value="1"/>
</dbReference>
<dbReference type="Gene3D" id="1.10.3210.10">
    <property type="entry name" value="Hypothetical protein af1432"/>
    <property type="match status" value="1"/>
</dbReference>
<dbReference type="GO" id="GO:0006203">
    <property type="term" value="P:dGTP catabolic process"/>
    <property type="evidence" value="ECO:0007669"/>
    <property type="project" value="TreeGrafter"/>
</dbReference>
<dbReference type="InterPro" id="IPR050135">
    <property type="entry name" value="dGTPase-like"/>
</dbReference>